<keyword evidence="2" id="KW-0378">Hydrolase</keyword>
<organism evidence="6 7">
    <name type="scientific">Fusarium oxysporum f. sp. lycopersici (strain 4287 / CBS 123668 / FGSC 9935 / NRRL 34936)</name>
    <name type="common">Fusarium vascular wilt of tomato</name>
    <dbReference type="NCBI Taxonomy" id="426428"/>
    <lineage>
        <taxon>Eukaryota</taxon>
        <taxon>Fungi</taxon>
        <taxon>Dikarya</taxon>
        <taxon>Ascomycota</taxon>
        <taxon>Pezizomycotina</taxon>
        <taxon>Sordariomycetes</taxon>
        <taxon>Hypocreomycetidae</taxon>
        <taxon>Hypocreales</taxon>
        <taxon>Nectriaceae</taxon>
        <taxon>Fusarium</taxon>
        <taxon>Fusarium oxysporum species complex</taxon>
    </lineage>
</organism>
<sequence>MRQYAYVVKGWPIEWQERTEVLTVDKAQGNQADVVFLDMVRTTKPGFMDEAQRLNVAITRARQAEIVLMHPAMTFRLRQGKRVPTDYTSKVWEDAVANDRLFVV</sequence>
<proteinExistence type="predicted"/>
<evidence type="ECO:0000256" key="4">
    <source>
        <dbReference type="ARBA" id="ARBA00022840"/>
    </source>
</evidence>
<dbReference type="PANTHER" id="PTHR43788">
    <property type="entry name" value="DNA2/NAM7 HELICASE FAMILY MEMBER"/>
    <property type="match status" value="1"/>
</dbReference>
<dbReference type="RefSeq" id="XP_018237062.1">
    <property type="nucleotide sequence ID" value="XM_018380730.1"/>
</dbReference>
<feature type="domain" description="DNA2/NAM7 helicase-like C-terminal" evidence="5">
    <location>
        <begin position="18"/>
        <end position="68"/>
    </location>
</feature>
<evidence type="ECO:0000259" key="5">
    <source>
        <dbReference type="Pfam" id="PF13087"/>
    </source>
</evidence>
<dbReference type="GO" id="GO:0005524">
    <property type="term" value="F:ATP binding"/>
    <property type="evidence" value="ECO:0007669"/>
    <property type="project" value="UniProtKB-KW"/>
</dbReference>
<keyword evidence="3" id="KW-0347">Helicase</keyword>
<evidence type="ECO:0000256" key="3">
    <source>
        <dbReference type="ARBA" id="ARBA00022806"/>
    </source>
</evidence>
<keyword evidence="4" id="KW-0067">ATP-binding</keyword>
<dbReference type="PANTHER" id="PTHR43788:SF8">
    <property type="entry name" value="DNA-BINDING PROTEIN SMUBP-2"/>
    <property type="match status" value="1"/>
</dbReference>
<evidence type="ECO:0000313" key="6">
    <source>
        <dbReference type="EMBL" id="KNA99016.1"/>
    </source>
</evidence>
<dbReference type="KEGG" id="fox:FOXG_03152"/>
<dbReference type="AlphaFoldDB" id="A0A0J9WIS0"/>
<reference evidence="6" key="2">
    <citation type="journal article" date="2010" name="Nature">
        <title>Comparative genomics reveals mobile pathogenicity chromosomes in Fusarium.</title>
        <authorList>
            <person name="Ma L.J."/>
            <person name="van der Does H.C."/>
            <person name="Borkovich K.A."/>
            <person name="Coleman J.J."/>
            <person name="Daboussi M.J."/>
            <person name="Di Pietro A."/>
            <person name="Dufresne M."/>
            <person name="Freitag M."/>
            <person name="Grabherr M."/>
            <person name="Henrissat B."/>
            <person name="Houterman P.M."/>
            <person name="Kang S."/>
            <person name="Shim W.B."/>
            <person name="Woloshuk C."/>
            <person name="Xie X."/>
            <person name="Xu J.R."/>
            <person name="Antoniw J."/>
            <person name="Baker S.E."/>
            <person name="Bluhm B.H."/>
            <person name="Breakspear A."/>
            <person name="Brown D.W."/>
            <person name="Butchko R.A."/>
            <person name="Chapman S."/>
            <person name="Coulson R."/>
            <person name="Coutinho P.M."/>
            <person name="Danchin E.G."/>
            <person name="Diener A."/>
            <person name="Gale L.R."/>
            <person name="Gardiner D.M."/>
            <person name="Goff S."/>
            <person name="Hammond-Kosack K.E."/>
            <person name="Hilburn K."/>
            <person name="Hua-Van A."/>
            <person name="Jonkers W."/>
            <person name="Kazan K."/>
            <person name="Kodira C.D."/>
            <person name="Koehrsen M."/>
            <person name="Kumar L."/>
            <person name="Lee Y.H."/>
            <person name="Li L."/>
            <person name="Manners J.M."/>
            <person name="Miranda-Saavedra D."/>
            <person name="Mukherjee M."/>
            <person name="Park G."/>
            <person name="Park J."/>
            <person name="Park S.Y."/>
            <person name="Proctor R.H."/>
            <person name="Regev A."/>
            <person name="Ruiz-Roldan M.C."/>
            <person name="Sain D."/>
            <person name="Sakthikumar S."/>
            <person name="Sykes S."/>
            <person name="Schwartz D.C."/>
            <person name="Turgeon B.G."/>
            <person name="Wapinski I."/>
            <person name="Yoder O."/>
            <person name="Young S."/>
            <person name="Zeng Q."/>
            <person name="Zhou S."/>
            <person name="Galagan J."/>
            <person name="Cuomo C.A."/>
            <person name="Kistler H.C."/>
            <person name="Rep M."/>
        </authorList>
    </citation>
    <scope>NUCLEOTIDE SEQUENCE [LARGE SCALE GENOMIC DNA]</scope>
    <source>
        <strain evidence="6">4287</strain>
    </source>
</reference>
<dbReference type="InterPro" id="IPR027417">
    <property type="entry name" value="P-loop_NTPase"/>
</dbReference>
<dbReference type="InterPro" id="IPR050534">
    <property type="entry name" value="Coronavir_polyprotein_1ab"/>
</dbReference>
<evidence type="ECO:0000256" key="1">
    <source>
        <dbReference type="ARBA" id="ARBA00022741"/>
    </source>
</evidence>
<protein>
    <recommendedName>
        <fullName evidence="5">DNA2/NAM7 helicase-like C-terminal domain-containing protein</fullName>
    </recommendedName>
</protein>
<evidence type="ECO:0000256" key="2">
    <source>
        <dbReference type="ARBA" id="ARBA00022801"/>
    </source>
</evidence>
<gene>
    <name evidence="6" type="ORF">FOXG_03152</name>
</gene>
<keyword evidence="1" id="KW-0547">Nucleotide-binding</keyword>
<dbReference type="OrthoDB" id="6513042at2759"/>
<dbReference type="GeneID" id="28945293"/>
<dbReference type="Gene3D" id="3.40.50.300">
    <property type="entry name" value="P-loop containing nucleotide triphosphate hydrolases"/>
    <property type="match status" value="1"/>
</dbReference>
<reference evidence="6" key="1">
    <citation type="submission" date="2007-04" db="EMBL/GenBank/DDBJ databases">
        <authorList>
            <consortium name="The Broad Institute Genome Sequencing Platform"/>
            <person name="Birren B."/>
            <person name="Lander E."/>
            <person name="Galagan J."/>
            <person name="Nusbaum C."/>
            <person name="Devon K."/>
            <person name="Ma L.-J."/>
            <person name="Jaffe D."/>
            <person name="Butler J."/>
            <person name="Alvarez P."/>
            <person name="Gnerre S."/>
            <person name="Grabherr M."/>
            <person name="Kleber M."/>
            <person name="Mauceli E."/>
            <person name="Brockman W."/>
            <person name="MacCallum I.A."/>
            <person name="Young S."/>
            <person name="LaButti K."/>
            <person name="DeCaprio D."/>
            <person name="Crawford M."/>
            <person name="Koehrsen M."/>
            <person name="Engels R."/>
            <person name="Montgomery P."/>
            <person name="Pearson M."/>
            <person name="Howarth C."/>
            <person name="Larson L."/>
            <person name="White J."/>
            <person name="O'Leary S."/>
            <person name="Kodira C."/>
            <person name="Zeng Q."/>
            <person name="Yandava C."/>
            <person name="Alvarado L."/>
            <person name="Kistler C."/>
            <person name="Shim W.-B."/>
            <person name="Kang S."/>
            <person name="Woloshuk C."/>
        </authorList>
    </citation>
    <scope>NUCLEOTIDE SEQUENCE</scope>
    <source>
        <strain evidence="6">4287</strain>
    </source>
</reference>
<evidence type="ECO:0000313" key="7">
    <source>
        <dbReference type="Proteomes" id="UP000009097"/>
    </source>
</evidence>
<dbReference type="InterPro" id="IPR041679">
    <property type="entry name" value="DNA2/NAM7-like_C"/>
</dbReference>
<dbReference type="SUPFAM" id="SSF52540">
    <property type="entry name" value="P-loop containing nucleoside triphosphate hydrolases"/>
    <property type="match status" value="1"/>
</dbReference>
<dbReference type="Pfam" id="PF13087">
    <property type="entry name" value="AAA_12"/>
    <property type="match status" value="1"/>
</dbReference>
<dbReference type="VEuPathDB" id="FungiDB:FOXG_03152"/>
<dbReference type="EMBL" id="DS231698">
    <property type="protein sequence ID" value="KNA99016.1"/>
    <property type="molecule type" value="Genomic_DNA"/>
</dbReference>
<accession>A0A0J9WIS0</accession>
<name>A0A0J9WIS0_FUSO4</name>
<dbReference type="Proteomes" id="UP000009097">
    <property type="component" value="Unassembled WGS sequence"/>
</dbReference>
<dbReference type="GO" id="GO:0043139">
    <property type="term" value="F:5'-3' DNA helicase activity"/>
    <property type="evidence" value="ECO:0007669"/>
    <property type="project" value="TreeGrafter"/>
</dbReference>
<dbReference type="GO" id="GO:0016787">
    <property type="term" value="F:hydrolase activity"/>
    <property type="evidence" value="ECO:0007669"/>
    <property type="project" value="UniProtKB-KW"/>
</dbReference>